<proteinExistence type="predicted"/>
<evidence type="ECO:0000313" key="2">
    <source>
        <dbReference type="WBParaSite" id="GPUH_0000401601-mRNA-1"/>
    </source>
</evidence>
<keyword evidence="1" id="KW-1133">Transmembrane helix</keyword>
<keyword evidence="1" id="KW-0812">Transmembrane</keyword>
<evidence type="ECO:0000256" key="1">
    <source>
        <dbReference type="SAM" id="Phobius"/>
    </source>
</evidence>
<organism evidence="2">
    <name type="scientific">Gongylonema pulchrum</name>
    <dbReference type="NCBI Taxonomy" id="637853"/>
    <lineage>
        <taxon>Eukaryota</taxon>
        <taxon>Metazoa</taxon>
        <taxon>Ecdysozoa</taxon>
        <taxon>Nematoda</taxon>
        <taxon>Chromadorea</taxon>
        <taxon>Rhabditida</taxon>
        <taxon>Spirurina</taxon>
        <taxon>Spiruromorpha</taxon>
        <taxon>Spiruroidea</taxon>
        <taxon>Gongylonematidae</taxon>
        <taxon>Gongylonema</taxon>
    </lineage>
</organism>
<dbReference type="AlphaFoldDB" id="A0A183D5L8"/>
<keyword evidence="1" id="KW-0472">Membrane</keyword>
<name>A0A183D5L8_9BILA</name>
<protein>
    <submittedName>
        <fullName evidence="2">ABC transporter permease</fullName>
    </submittedName>
</protein>
<feature type="transmembrane region" description="Helical" evidence="1">
    <location>
        <begin position="6"/>
        <end position="25"/>
    </location>
</feature>
<reference evidence="2" key="1">
    <citation type="submission" date="2016-06" db="UniProtKB">
        <authorList>
            <consortium name="WormBaseParasite"/>
        </authorList>
    </citation>
    <scope>IDENTIFICATION</scope>
</reference>
<accession>A0A183D5L8</accession>
<dbReference type="WBParaSite" id="GPUH_0000401601-mRNA-1">
    <property type="protein sequence ID" value="GPUH_0000401601-mRNA-1"/>
    <property type="gene ID" value="GPUH_0000401601"/>
</dbReference>
<sequence length="60" mass="7218">LAMVMTIIMVITVMTMMRILLKFVMSKQLQIYRQWKKKTLEKLHGFNGLVKYVQLLEKKM</sequence>